<evidence type="ECO:0000256" key="1">
    <source>
        <dbReference type="SAM" id="Phobius"/>
    </source>
</evidence>
<accession>A0A6C0DSH5</accession>
<proteinExistence type="predicted"/>
<keyword evidence="1" id="KW-0472">Membrane</keyword>
<keyword evidence="1" id="KW-1133">Transmembrane helix</keyword>
<name>A0A6C0DSH5_9ZZZZ</name>
<feature type="transmembrane region" description="Helical" evidence="1">
    <location>
        <begin position="90"/>
        <end position="107"/>
    </location>
</feature>
<dbReference type="InterPro" id="IPR037185">
    <property type="entry name" value="EmrE-like"/>
</dbReference>
<dbReference type="Gene3D" id="1.10.3730.20">
    <property type="match status" value="1"/>
</dbReference>
<feature type="transmembrane region" description="Helical" evidence="1">
    <location>
        <begin position="32"/>
        <end position="52"/>
    </location>
</feature>
<sequence length="112" mass="12253">MIDWVPVGIASIMAGIDVFTLGIVKHVSGGKLHFWTMGIATAVYAFQPWIFLSSLSGSSLTIMNLMWDLTSDIMVTLVGVFYFREQIGRVRLIGLVLGFIALVLMAQKDGDA</sequence>
<dbReference type="SUPFAM" id="SSF103481">
    <property type="entry name" value="Multidrug resistance efflux transporter EmrE"/>
    <property type="match status" value="1"/>
</dbReference>
<dbReference type="EMBL" id="MN739666">
    <property type="protein sequence ID" value="QHT19462.1"/>
    <property type="molecule type" value="Genomic_DNA"/>
</dbReference>
<dbReference type="AlphaFoldDB" id="A0A6C0DSH5"/>
<evidence type="ECO:0008006" key="3">
    <source>
        <dbReference type="Google" id="ProtNLM"/>
    </source>
</evidence>
<protein>
    <recommendedName>
        <fullName evidence="3">EamA domain-containing protein</fullName>
    </recommendedName>
</protein>
<feature type="transmembrane region" description="Helical" evidence="1">
    <location>
        <begin position="64"/>
        <end position="83"/>
    </location>
</feature>
<reference evidence="2" key="1">
    <citation type="journal article" date="2020" name="Nature">
        <title>Giant virus diversity and host interactions through global metagenomics.</title>
        <authorList>
            <person name="Schulz F."/>
            <person name="Roux S."/>
            <person name="Paez-Espino D."/>
            <person name="Jungbluth S."/>
            <person name="Walsh D.A."/>
            <person name="Denef V.J."/>
            <person name="McMahon K.D."/>
            <person name="Konstantinidis K.T."/>
            <person name="Eloe-Fadrosh E.A."/>
            <person name="Kyrpides N.C."/>
            <person name="Woyke T."/>
        </authorList>
    </citation>
    <scope>NUCLEOTIDE SEQUENCE</scope>
    <source>
        <strain evidence="2">GVMAG-M-3300023174-57</strain>
    </source>
</reference>
<evidence type="ECO:0000313" key="2">
    <source>
        <dbReference type="EMBL" id="QHT19462.1"/>
    </source>
</evidence>
<organism evidence="2">
    <name type="scientific">viral metagenome</name>
    <dbReference type="NCBI Taxonomy" id="1070528"/>
    <lineage>
        <taxon>unclassified sequences</taxon>
        <taxon>metagenomes</taxon>
        <taxon>organismal metagenomes</taxon>
    </lineage>
</organism>
<feature type="transmembrane region" description="Helical" evidence="1">
    <location>
        <begin position="6"/>
        <end position="25"/>
    </location>
</feature>
<keyword evidence="1" id="KW-0812">Transmembrane</keyword>